<dbReference type="FunFam" id="3.30.70.1350:FF:000008">
    <property type="entry name" value="Metal tolerance protein C1"/>
    <property type="match status" value="1"/>
</dbReference>
<evidence type="ECO:0000313" key="10">
    <source>
        <dbReference type="EMBL" id="KAK6937420.1"/>
    </source>
</evidence>
<keyword evidence="3" id="KW-0813">Transport</keyword>
<keyword evidence="11" id="KW-1185">Reference proteome</keyword>
<keyword evidence="5" id="KW-0812">Transmembrane</keyword>
<evidence type="ECO:0000259" key="8">
    <source>
        <dbReference type="Pfam" id="PF01545"/>
    </source>
</evidence>
<protein>
    <submittedName>
        <fullName evidence="10">Cation efflux protein, cytoplasmic domain</fullName>
    </submittedName>
</protein>
<name>A0AAN8VNL1_9MAGN</name>
<evidence type="ECO:0000256" key="4">
    <source>
        <dbReference type="ARBA" id="ARBA00022554"/>
    </source>
</evidence>
<dbReference type="FunFam" id="1.20.1510.10:FF:000023">
    <property type="entry name" value="Metal tolerance protein C1"/>
    <property type="match status" value="1"/>
</dbReference>
<dbReference type="InterPro" id="IPR050291">
    <property type="entry name" value="CDF_Transporter"/>
</dbReference>
<dbReference type="AlphaFoldDB" id="A0AAN8VNL1"/>
<dbReference type="PANTHER" id="PTHR43840:SF15">
    <property type="entry name" value="MITOCHONDRIAL METAL TRANSPORTER 1-RELATED"/>
    <property type="match status" value="1"/>
</dbReference>
<keyword evidence="6" id="KW-1133">Transmembrane helix</keyword>
<dbReference type="SUPFAM" id="SSF160240">
    <property type="entry name" value="Cation efflux protein cytoplasmic domain-like"/>
    <property type="match status" value="1"/>
</dbReference>
<dbReference type="PANTHER" id="PTHR43840">
    <property type="entry name" value="MITOCHONDRIAL METAL TRANSPORTER 1-RELATED"/>
    <property type="match status" value="1"/>
</dbReference>
<dbReference type="InterPro" id="IPR058533">
    <property type="entry name" value="Cation_efflux_TM"/>
</dbReference>
<comment type="caution">
    <text evidence="10">The sequence shown here is derived from an EMBL/GenBank/DDBJ whole genome shotgun (WGS) entry which is preliminary data.</text>
</comment>
<comment type="subcellular location">
    <subcellularLocation>
        <location evidence="2">Vacuole membrane</location>
        <topology evidence="2">Multi-pass membrane protein</topology>
    </subcellularLocation>
</comment>
<evidence type="ECO:0000256" key="5">
    <source>
        <dbReference type="ARBA" id="ARBA00022692"/>
    </source>
</evidence>
<dbReference type="Pfam" id="PF01545">
    <property type="entry name" value="Cation_efflux"/>
    <property type="match status" value="1"/>
</dbReference>
<gene>
    <name evidence="10" type="ORF">RJ641_030928</name>
</gene>
<dbReference type="Pfam" id="PF16916">
    <property type="entry name" value="ZT_dimer"/>
    <property type="match status" value="1"/>
</dbReference>
<dbReference type="InterPro" id="IPR036837">
    <property type="entry name" value="Cation_efflux_CTD_sf"/>
</dbReference>
<accession>A0AAN8VNL1</accession>
<dbReference type="InterPro" id="IPR027470">
    <property type="entry name" value="Cation_efflux_CTD"/>
</dbReference>
<evidence type="ECO:0000256" key="7">
    <source>
        <dbReference type="ARBA" id="ARBA00023136"/>
    </source>
</evidence>
<dbReference type="InterPro" id="IPR002524">
    <property type="entry name" value="Cation_efflux"/>
</dbReference>
<dbReference type="SUPFAM" id="SSF161111">
    <property type="entry name" value="Cation efflux protein transmembrane domain-like"/>
    <property type="match status" value="1"/>
</dbReference>
<dbReference type="Gene3D" id="1.20.1510.10">
    <property type="entry name" value="Cation efflux protein transmembrane domain"/>
    <property type="match status" value="1"/>
</dbReference>
<proteinExistence type="predicted"/>
<dbReference type="NCBIfam" id="TIGR01297">
    <property type="entry name" value="CDF"/>
    <property type="match status" value="1"/>
</dbReference>
<evidence type="ECO:0000256" key="3">
    <source>
        <dbReference type="ARBA" id="ARBA00022448"/>
    </source>
</evidence>
<dbReference type="EMBL" id="JBAMMX010000006">
    <property type="protein sequence ID" value="KAK6937420.1"/>
    <property type="molecule type" value="Genomic_DNA"/>
</dbReference>
<comment type="function">
    <text evidence="1">Involved in sequestration of excess metal in the cytoplasm into vacuoles to maintain metal homeostasis.</text>
</comment>
<evidence type="ECO:0000256" key="2">
    <source>
        <dbReference type="ARBA" id="ARBA00004128"/>
    </source>
</evidence>
<feature type="domain" description="Cation efflux protein cytoplasmic" evidence="9">
    <location>
        <begin position="334"/>
        <end position="410"/>
    </location>
</feature>
<reference evidence="10 11" key="1">
    <citation type="submission" date="2023-12" db="EMBL/GenBank/DDBJ databases">
        <title>A high-quality genome assembly for Dillenia turbinata (Dilleniales).</title>
        <authorList>
            <person name="Chanderbali A."/>
        </authorList>
    </citation>
    <scope>NUCLEOTIDE SEQUENCE [LARGE SCALE GENOMIC DNA]</scope>
    <source>
        <strain evidence="10">LSX21</strain>
        <tissue evidence="10">Leaf</tissue>
    </source>
</reference>
<dbReference type="GO" id="GO:0008324">
    <property type="term" value="F:monoatomic cation transmembrane transporter activity"/>
    <property type="evidence" value="ECO:0007669"/>
    <property type="project" value="InterPro"/>
</dbReference>
<organism evidence="10 11">
    <name type="scientific">Dillenia turbinata</name>
    <dbReference type="NCBI Taxonomy" id="194707"/>
    <lineage>
        <taxon>Eukaryota</taxon>
        <taxon>Viridiplantae</taxon>
        <taxon>Streptophyta</taxon>
        <taxon>Embryophyta</taxon>
        <taxon>Tracheophyta</taxon>
        <taxon>Spermatophyta</taxon>
        <taxon>Magnoliopsida</taxon>
        <taxon>eudicotyledons</taxon>
        <taxon>Gunneridae</taxon>
        <taxon>Pentapetalae</taxon>
        <taxon>Dilleniales</taxon>
        <taxon>Dilleniaceae</taxon>
        <taxon>Dillenia</taxon>
    </lineage>
</organism>
<evidence type="ECO:0000313" key="11">
    <source>
        <dbReference type="Proteomes" id="UP001370490"/>
    </source>
</evidence>
<sequence>MQNTAFKIRVSICFVRKISSQTPFQKMGFRVFNSSTIHKIQLISKISSSHTRKPLYLSHTFQARNPQFQSNLNNNEPHFKIPKRWHFGHSHGHEDHNKQIGEEGEKIFRLGLASDIGLAAGKAITGYLSGSTAIIADAAHSVSDVVLSGVALWSFKVARAPKDREHPYGHGKFESLGALGISCMLLATAGGIAWHALNILLEIYSTSPEIFHRPLTHEHTHSHNHGGHHHGIDMNHPVLALSMTTLSICVKEGLYWITRRAGERAGSGLMKANAWHHRADAISSVVALIGVGGSIIGVKGLDPLAGLVVSGMILKAGIETGYQSVMELVDAAIPMEHLEPVRCTIWKVDGVKGCHRLRGRRAGSSLYLDVHIEVDRFLSVSAAHDVGECVRRQIHKSHPEVTEVFIHIDPSCSTPVLEDLKQMHDQKKNVPLDQNIKDIISDTLASKFSEKMVVEHITRHSLRGKILLQVEVSMRPEMMIEEAMALAEEAKRVTLEALPSVAQVGLQLRLGKPIQKSKGDPQTS</sequence>
<dbReference type="GO" id="GO:0005774">
    <property type="term" value="C:vacuolar membrane"/>
    <property type="evidence" value="ECO:0007669"/>
    <property type="project" value="UniProtKB-SubCell"/>
</dbReference>
<keyword evidence="4" id="KW-0926">Vacuole</keyword>
<feature type="domain" description="Cation efflux protein transmembrane" evidence="8">
    <location>
        <begin position="111"/>
        <end position="329"/>
    </location>
</feature>
<dbReference type="InterPro" id="IPR027469">
    <property type="entry name" value="Cation_efflux_TMD_sf"/>
</dbReference>
<dbReference type="Gene3D" id="3.30.70.1350">
    <property type="entry name" value="Cation efflux protein, cytoplasmic domain"/>
    <property type="match status" value="1"/>
</dbReference>
<keyword evidence="7" id="KW-0472">Membrane</keyword>
<evidence type="ECO:0000259" key="9">
    <source>
        <dbReference type="Pfam" id="PF16916"/>
    </source>
</evidence>
<evidence type="ECO:0000256" key="6">
    <source>
        <dbReference type="ARBA" id="ARBA00022989"/>
    </source>
</evidence>
<evidence type="ECO:0000256" key="1">
    <source>
        <dbReference type="ARBA" id="ARBA00003168"/>
    </source>
</evidence>
<dbReference type="Proteomes" id="UP001370490">
    <property type="component" value="Unassembled WGS sequence"/>
</dbReference>